<evidence type="ECO:0000256" key="1">
    <source>
        <dbReference type="ARBA" id="ARBA00004202"/>
    </source>
</evidence>
<dbReference type="GO" id="GO:0005524">
    <property type="term" value="F:ATP binding"/>
    <property type="evidence" value="ECO:0007669"/>
    <property type="project" value="UniProtKB-KW"/>
</dbReference>
<comment type="similarity">
    <text evidence="2">Belongs to the ABC transporter superfamily.</text>
</comment>
<evidence type="ECO:0000256" key="6">
    <source>
        <dbReference type="ARBA" id="ARBA00022840"/>
    </source>
</evidence>
<keyword evidence="10" id="KW-1185">Reference proteome</keyword>
<name>A0ABT4Q3K4_9BACL</name>
<comment type="caution">
    <text evidence="9">The sequence shown here is derived from an EMBL/GenBank/DDBJ whole genome shotgun (WGS) entry which is preliminary data.</text>
</comment>
<dbReference type="SMART" id="SM00382">
    <property type="entry name" value="AAA"/>
    <property type="match status" value="1"/>
</dbReference>
<dbReference type="RefSeq" id="WP_269879850.1">
    <property type="nucleotide sequence ID" value="NZ_JAQAGZ010000002.1"/>
</dbReference>
<comment type="subcellular location">
    <subcellularLocation>
        <location evidence="1">Cell membrane</location>
        <topology evidence="1">Peripheral membrane protein</topology>
    </subcellularLocation>
</comment>
<dbReference type="NCBIfam" id="TIGR01727">
    <property type="entry name" value="oligo_HPY"/>
    <property type="match status" value="1"/>
</dbReference>
<proteinExistence type="inferred from homology"/>
<feature type="domain" description="ABC transporter" evidence="8">
    <location>
        <begin position="8"/>
        <end position="257"/>
    </location>
</feature>
<dbReference type="InterPro" id="IPR013563">
    <property type="entry name" value="Oligopep_ABC_C"/>
</dbReference>
<evidence type="ECO:0000256" key="2">
    <source>
        <dbReference type="ARBA" id="ARBA00005417"/>
    </source>
</evidence>
<reference evidence="9 10" key="1">
    <citation type="submission" date="2022-12" db="EMBL/GenBank/DDBJ databases">
        <title>Draft genome sequence of Paenibacillus sp. dW9.</title>
        <authorList>
            <person name="Choi E.-W."/>
            <person name="Kim D.-U."/>
        </authorList>
    </citation>
    <scope>NUCLEOTIDE SEQUENCE [LARGE SCALE GENOMIC DNA]</scope>
    <source>
        <strain evidence="10">dW9</strain>
    </source>
</reference>
<protein>
    <submittedName>
        <fullName evidence="9">ABC transporter ATP-binding protein</fullName>
    </submittedName>
</protein>
<dbReference type="InterPro" id="IPR003593">
    <property type="entry name" value="AAA+_ATPase"/>
</dbReference>
<keyword evidence="3" id="KW-0813">Transport</keyword>
<dbReference type="Gene3D" id="3.40.50.300">
    <property type="entry name" value="P-loop containing nucleotide triphosphate hydrolases"/>
    <property type="match status" value="1"/>
</dbReference>
<dbReference type="PROSITE" id="PS50893">
    <property type="entry name" value="ABC_TRANSPORTER_2"/>
    <property type="match status" value="1"/>
</dbReference>
<dbReference type="EMBL" id="JAQAGZ010000002">
    <property type="protein sequence ID" value="MCZ8511455.1"/>
    <property type="molecule type" value="Genomic_DNA"/>
</dbReference>
<dbReference type="InterPro" id="IPR050388">
    <property type="entry name" value="ABC_Ni/Peptide_Import"/>
</dbReference>
<evidence type="ECO:0000256" key="5">
    <source>
        <dbReference type="ARBA" id="ARBA00022741"/>
    </source>
</evidence>
<evidence type="ECO:0000313" key="9">
    <source>
        <dbReference type="EMBL" id="MCZ8511455.1"/>
    </source>
</evidence>
<dbReference type="PANTHER" id="PTHR43297:SF2">
    <property type="entry name" value="DIPEPTIDE TRANSPORT ATP-BINDING PROTEIN DPPD"/>
    <property type="match status" value="1"/>
</dbReference>
<evidence type="ECO:0000256" key="3">
    <source>
        <dbReference type="ARBA" id="ARBA00022448"/>
    </source>
</evidence>
<dbReference type="Pfam" id="PF08352">
    <property type="entry name" value="oligo_HPY"/>
    <property type="match status" value="1"/>
</dbReference>
<dbReference type="PROSITE" id="PS00211">
    <property type="entry name" value="ABC_TRANSPORTER_1"/>
    <property type="match status" value="1"/>
</dbReference>
<accession>A0ABT4Q3K4</accession>
<dbReference type="PANTHER" id="PTHR43297">
    <property type="entry name" value="OLIGOPEPTIDE TRANSPORT ATP-BINDING PROTEIN APPD"/>
    <property type="match status" value="1"/>
</dbReference>
<organism evidence="9 10">
    <name type="scientific">Paenibacillus gyeongsangnamensis</name>
    <dbReference type="NCBI Taxonomy" id="3388067"/>
    <lineage>
        <taxon>Bacteria</taxon>
        <taxon>Bacillati</taxon>
        <taxon>Bacillota</taxon>
        <taxon>Bacilli</taxon>
        <taxon>Bacillales</taxon>
        <taxon>Paenibacillaceae</taxon>
        <taxon>Paenibacillus</taxon>
    </lineage>
</organism>
<dbReference type="SUPFAM" id="SSF52540">
    <property type="entry name" value="P-loop containing nucleoside triphosphate hydrolases"/>
    <property type="match status" value="1"/>
</dbReference>
<keyword evidence="7" id="KW-0472">Membrane</keyword>
<keyword evidence="4" id="KW-1003">Cell membrane</keyword>
<sequence>MQQSVLSIRNLKTYFSGREADVRAVDGVDIDIDAGQIVCIVGESGSGKSMTSLSVMGLVPKPKGKIVDGQIWFNGLDLLTLSERQISDIRGQDISMIFQEPMTSLNPVLTIGDQLEEVLRRHRKMPKKEALKKATEVLQFVGVARASEIIRSYSHQLSGGMRQRVMIAMAMICQPRLLIADEPTTALDVTIQAQVLELMKRMRDEFGTSIMMITHDLGVVAEMADRVVVMYAGQVVENGSGDQVFRTPLHPYTRALLASVPSVDEEKQTLYSIPGTVPNAAHFLVGCRFADRCEHVQTSCRQSMPELRELSQGHFVRCGLI</sequence>
<evidence type="ECO:0000313" key="10">
    <source>
        <dbReference type="Proteomes" id="UP001527882"/>
    </source>
</evidence>
<gene>
    <name evidence="9" type="ORF">O9H85_03185</name>
</gene>
<dbReference type="Pfam" id="PF00005">
    <property type="entry name" value="ABC_tran"/>
    <property type="match status" value="1"/>
</dbReference>
<keyword evidence="5" id="KW-0547">Nucleotide-binding</keyword>
<dbReference type="InterPro" id="IPR003439">
    <property type="entry name" value="ABC_transporter-like_ATP-bd"/>
</dbReference>
<evidence type="ECO:0000259" key="8">
    <source>
        <dbReference type="PROSITE" id="PS50893"/>
    </source>
</evidence>
<dbReference type="InterPro" id="IPR027417">
    <property type="entry name" value="P-loop_NTPase"/>
</dbReference>
<dbReference type="InterPro" id="IPR017871">
    <property type="entry name" value="ABC_transporter-like_CS"/>
</dbReference>
<dbReference type="CDD" id="cd03257">
    <property type="entry name" value="ABC_NikE_OppD_transporters"/>
    <property type="match status" value="1"/>
</dbReference>
<dbReference type="Proteomes" id="UP001527882">
    <property type="component" value="Unassembled WGS sequence"/>
</dbReference>
<keyword evidence="6 9" id="KW-0067">ATP-binding</keyword>
<evidence type="ECO:0000256" key="4">
    <source>
        <dbReference type="ARBA" id="ARBA00022475"/>
    </source>
</evidence>
<evidence type="ECO:0000256" key="7">
    <source>
        <dbReference type="ARBA" id="ARBA00023136"/>
    </source>
</evidence>